<name>A0A4Z0PWC4_9BACT</name>
<reference evidence="1 2" key="1">
    <citation type="submission" date="2019-04" db="EMBL/GenBank/DDBJ databases">
        <authorList>
            <person name="Feng G."/>
            <person name="Zhang J."/>
            <person name="Zhu H."/>
        </authorList>
    </citation>
    <scope>NUCLEOTIDE SEQUENCE [LARGE SCALE GENOMIC DNA]</scope>
    <source>
        <strain evidence="1 2">JCM 31653</strain>
    </source>
</reference>
<dbReference type="RefSeq" id="WP_135464132.1">
    <property type="nucleotide sequence ID" value="NZ_SRLC01000002.1"/>
</dbReference>
<dbReference type="EMBL" id="SRLC01000002">
    <property type="protein sequence ID" value="TGE21586.1"/>
    <property type="molecule type" value="Genomic_DNA"/>
</dbReference>
<protein>
    <recommendedName>
        <fullName evidence="3">Roadblock/LAMTOR2 domain-containing protein</fullName>
    </recommendedName>
</protein>
<dbReference type="AlphaFoldDB" id="A0A4Z0PWC4"/>
<proteinExistence type="predicted"/>
<evidence type="ECO:0000313" key="2">
    <source>
        <dbReference type="Proteomes" id="UP000297549"/>
    </source>
</evidence>
<dbReference type="Proteomes" id="UP000297549">
    <property type="component" value="Unassembled WGS sequence"/>
</dbReference>
<sequence length="149" mass="16125">MKLDFFSRLPFASASAGATHQIISSAAGPERTAAEAILRQLLADLPELLIGAVVQLSSGQALASYATSRDFNLGKVCGYNAEVVRQTHQLLQALQLTEEHIEDILITLSGQLHLLRLLPDGQRLLYVVVDCRDTNLALARAVMRACVEG</sequence>
<keyword evidence="2" id="KW-1185">Reference proteome</keyword>
<organism evidence="1 2">
    <name type="scientific">Hymenobacter aquaticus</name>
    <dbReference type="NCBI Taxonomy" id="1867101"/>
    <lineage>
        <taxon>Bacteria</taxon>
        <taxon>Pseudomonadati</taxon>
        <taxon>Bacteroidota</taxon>
        <taxon>Cytophagia</taxon>
        <taxon>Cytophagales</taxon>
        <taxon>Hymenobacteraceae</taxon>
        <taxon>Hymenobacter</taxon>
    </lineage>
</organism>
<dbReference type="OrthoDB" id="884810at2"/>
<evidence type="ECO:0000313" key="1">
    <source>
        <dbReference type="EMBL" id="TGE21586.1"/>
    </source>
</evidence>
<comment type="caution">
    <text evidence="1">The sequence shown here is derived from an EMBL/GenBank/DDBJ whole genome shotgun (WGS) entry which is preliminary data.</text>
</comment>
<gene>
    <name evidence="1" type="ORF">E5K00_15000</name>
</gene>
<accession>A0A4Z0PWC4</accession>
<evidence type="ECO:0008006" key="3">
    <source>
        <dbReference type="Google" id="ProtNLM"/>
    </source>
</evidence>